<dbReference type="Gene3D" id="3.90.550.10">
    <property type="entry name" value="Spore Coat Polysaccharide Biosynthesis Protein SpsA, Chain A"/>
    <property type="match status" value="1"/>
</dbReference>
<dbReference type="PANTHER" id="PTHR22916:SF3">
    <property type="entry name" value="UDP-GLCNAC:BETAGAL BETA-1,3-N-ACETYLGLUCOSAMINYLTRANSFERASE-LIKE PROTEIN 1"/>
    <property type="match status" value="1"/>
</dbReference>
<organism evidence="2 3">
    <name type="scientific">Leptospira limi</name>
    <dbReference type="NCBI Taxonomy" id="2950023"/>
    <lineage>
        <taxon>Bacteria</taxon>
        <taxon>Pseudomonadati</taxon>
        <taxon>Spirochaetota</taxon>
        <taxon>Spirochaetia</taxon>
        <taxon>Leptospirales</taxon>
        <taxon>Leptospiraceae</taxon>
        <taxon>Leptospira</taxon>
    </lineage>
</organism>
<keyword evidence="3" id="KW-1185">Reference proteome</keyword>
<accession>A0ABT3LZ29</accession>
<dbReference type="RefSeq" id="WP_265375765.1">
    <property type="nucleotide sequence ID" value="NZ_JAMQPV010000001.1"/>
</dbReference>
<sequence length="361" mass="41286">MFLDKYTEFPHKYFPAKKENYVSGKPVLTIIQDAFYNLPLVKQAIESILNQTYSNVELMLIDNGAVEDVALYLREVYETKENVSFVKFDKNVFSWNDPCINVSVCWNVGLSYCKGDYVSHLAYDDMMSPNYADKMVGLFLENPNCVTASPAIFSIDSNGKVNGNYIDKNLRGRFTKGLDLALDFLNGNPKKLFSAPGEIFSIRKEVLLREGGFDRNVDVSQLLKYAIFGDSGYDPEAKVFWRHHPTQVNKLSKARGEVFYQSLTKGWDESRILEIWESLFDEQTSSLVKKFKKNQISSTVYGIVEENVSDYRIIAILLSLKNVLKDCPQFFIPSCLIVLKGVLKFPFVFTSILLRKLKFTI</sequence>
<dbReference type="SUPFAM" id="SSF53448">
    <property type="entry name" value="Nucleotide-diphospho-sugar transferases"/>
    <property type="match status" value="1"/>
</dbReference>
<dbReference type="InterPro" id="IPR019290">
    <property type="entry name" value="GlycosylTrfase-like_prok"/>
</dbReference>
<dbReference type="InterPro" id="IPR029044">
    <property type="entry name" value="Nucleotide-diphossugar_trans"/>
</dbReference>
<comment type="caution">
    <text evidence="2">The sequence shown here is derived from an EMBL/GenBank/DDBJ whole genome shotgun (WGS) entry which is preliminary data.</text>
</comment>
<proteinExistence type="predicted"/>
<evidence type="ECO:0000259" key="1">
    <source>
        <dbReference type="Pfam" id="PF10111"/>
    </source>
</evidence>
<protein>
    <submittedName>
        <fullName evidence="2">Glycosyltransferase</fullName>
        <ecNumber evidence="2">2.4.-.-</ecNumber>
    </submittedName>
</protein>
<dbReference type="PANTHER" id="PTHR22916">
    <property type="entry name" value="GLYCOSYLTRANSFERASE"/>
    <property type="match status" value="1"/>
</dbReference>
<feature type="domain" description="Glycosyltransferase 2-like prokaryotic type" evidence="1">
    <location>
        <begin position="46"/>
        <end position="217"/>
    </location>
</feature>
<dbReference type="GO" id="GO:0016757">
    <property type="term" value="F:glycosyltransferase activity"/>
    <property type="evidence" value="ECO:0007669"/>
    <property type="project" value="UniProtKB-KW"/>
</dbReference>
<keyword evidence="2" id="KW-0328">Glycosyltransferase</keyword>
<evidence type="ECO:0000313" key="3">
    <source>
        <dbReference type="Proteomes" id="UP001209737"/>
    </source>
</evidence>
<keyword evidence="2" id="KW-0808">Transferase</keyword>
<dbReference type="Proteomes" id="UP001209737">
    <property type="component" value="Unassembled WGS sequence"/>
</dbReference>
<gene>
    <name evidence="2" type="ORF">ND812_12860</name>
</gene>
<evidence type="ECO:0000313" key="2">
    <source>
        <dbReference type="EMBL" id="MCW7462982.1"/>
    </source>
</evidence>
<dbReference type="EMBL" id="JAMQPV010000001">
    <property type="protein sequence ID" value="MCW7462982.1"/>
    <property type="molecule type" value="Genomic_DNA"/>
</dbReference>
<dbReference type="Pfam" id="PF10111">
    <property type="entry name" value="Glyco_tranf_2_2"/>
    <property type="match status" value="1"/>
</dbReference>
<name>A0ABT3LZ29_9LEPT</name>
<reference evidence="2 3" key="1">
    <citation type="submission" date="2022-06" db="EMBL/GenBank/DDBJ databases">
        <title>Leptospira isolates from biofilms formed at urban environments.</title>
        <authorList>
            <person name="Ribeiro P.S."/>
            <person name="Sousa T."/>
            <person name="Carvalho N."/>
            <person name="Aburjaile F."/>
            <person name="Neves F."/>
            <person name="Oliveira D."/>
            <person name="Blanco L."/>
            <person name="Lima J."/>
            <person name="Costa F."/>
            <person name="Brenig B."/>
            <person name="Soares S."/>
            <person name="Ramos R."/>
            <person name="Goes-Neto A."/>
            <person name="Matiuzzi M."/>
            <person name="Azevedo V."/>
            <person name="Ristow P."/>
        </authorList>
    </citation>
    <scope>NUCLEOTIDE SEQUENCE [LARGE SCALE GENOMIC DNA]</scope>
    <source>
        <strain evidence="2 3">VSF25</strain>
    </source>
</reference>
<dbReference type="EC" id="2.4.-.-" evidence="2"/>